<name>A0ABY5RJ52_HALLR</name>
<geneLocation type="plasmid" evidence="1 2">
    <name>pHl5678-1</name>
</geneLocation>
<dbReference type="GeneID" id="74530705"/>
<sequence>MKAEIKKVTDDGFGLLVVDNNKVEHKIGVCHNGEIDGHLQDGYPDKATKRTPEGNEHVNQARRYAKWHVYRERGYDTVTPPENPDRILAALVAIARLPEDVFNEQFGDLQAQIESHYDNTPVDLPFPDADPDDVLVYRKDVYVQPDPVEFEPPVLDQYLGHFEEESGSPEIPSKGTLDSTEFDTLNFEIEAVSDMHYLHMDGPGSEQTKRSADPLEREPDATIELVPFDPDEIESFHHYVVSHLAYQIRDCFLRMGVKPPVAFRQTGWGKYRAFHEQKFRPQYENYWDATADIQSWEPK</sequence>
<accession>A0ABY5RJ52</accession>
<dbReference type="Pfam" id="PF25858">
    <property type="entry name" value="DUF7958"/>
    <property type="match status" value="1"/>
</dbReference>
<evidence type="ECO:0000313" key="1">
    <source>
        <dbReference type="EMBL" id="UVE52060.1"/>
    </source>
</evidence>
<dbReference type="RefSeq" id="WP_258303553.1">
    <property type="nucleotide sequence ID" value="NZ_CP078064.1"/>
</dbReference>
<gene>
    <name evidence="1" type="ORF">KU306_17270</name>
</gene>
<dbReference type="EMBL" id="CP078064">
    <property type="protein sequence ID" value="UVE52060.1"/>
    <property type="molecule type" value="Genomic_DNA"/>
</dbReference>
<proteinExistence type="predicted"/>
<reference evidence="1" key="1">
    <citation type="submission" date="2021-07" db="EMBL/GenBank/DDBJ databases">
        <title>Studies on halocins as antimicrobial molecules from haloarchaea.</title>
        <authorList>
            <person name="Kumar S."/>
            <person name="Khare S.K."/>
        </authorList>
    </citation>
    <scope>NUCLEOTIDE SEQUENCE</scope>
    <source>
        <strain evidence="1">NCIM 5678</strain>
        <plasmid evidence="1">pHl5678-1</plasmid>
    </source>
</reference>
<dbReference type="InterPro" id="IPR058264">
    <property type="entry name" value="DUF7958"/>
</dbReference>
<keyword evidence="1" id="KW-0614">Plasmid</keyword>
<organism evidence="1 2">
    <name type="scientific">Haloferax larsenii</name>
    <dbReference type="NCBI Taxonomy" id="302484"/>
    <lineage>
        <taxon>Archaea</taxon>
        <taxon>Methanobacteriati</taxon>
        <taxon>Methanobacteriota</taxon>
        <taxon>Stenosarchaea group</taxon>
        <taxon>Halobacteria</taxon>
        <taxon>Halobacteriales</taxon>
        <taxon>Haloferacaceae</taxon>
        <taxon>Haloferax</taxon>
    </lineage>
</organism>
<evidence type="ECO:0000313" key="2">
    <source>
        <dbReference type="Proteomes" id="UP001058330"/>
    </source>
</evidence>
<protein>
    <submittedName>
        <fullName evidence="1">Uncharacterized protein</fullName>
    </submittedName>
</protein>
<keyword evidence="2" id="KW-1185">Reference proteome</keyword>
<dbReference type="Proteomes" id="UP001058330">
    <property type="component" value="Plasmid pHl5678-1"/>
</dbReference>